<reference evidence="2" key="1">
    <citation type="submission" date="2010-05" db="EMBL/GenBank/DDBJ databases">
        <title>The complete genome of Truepera radiovictris DSM 17093.</title>
        <authorList>
            <consortium name="US DOE Joint Genome Institute (JGI-PGF)"/>
            <person name="Lucas S."/>
            <person name="Copeland A."/>
            <person name="Lapidus A."/>
            <person name="Glavina del Rio T."/>
            <person name="Dalin E."/>
            <person name="Tice H."/>
            <person name="Bruce D."/>
            <person name="Goodwin L."/>
            <person name="Pitluck S."/>
            <person name="Kyrpides N."/>
            <person name="Mavromatis K."/>
            <person name="Ovchinnikova G."/>
            <person name="Munk A.C."/>
            <person name="Detter J.C."/>
            <person name="Han C."/>
            <person name="Tapia R."/>
            <person name="Land M."/>
            <person name="Hauser L."/>
            <person name="Markowitz V."/>
            <person name="Cheng J.-F."/>
            <person name="Hugenholtz P."/>
            <person name="Woyke T."/>
            <person name="Wu D."/>
            <person name="Tindall B."/>
            <person name="Pomrenke H.G."/>
            <person name="Brambilla E."/>
            <person name="Klenk H.-P."/>
            <person name="Eisen J.A."/>
        </authorList>
    </citation>
    <scope>NUCLEOTIDE SEQUENCE [LARGE SCALE GENOMIC DNA]</scope>
    <source>
        <strain evidence="2">DSM 17093 / CIP 108686 / LMG 22925 / RQ-24</strain>
    </source>
</reference>
<dbReference type="EMBL" id="CP002049">
    <property type="protein sequence ID" value="ADI15946.1"/>
    <property type="molecule type" value="Genomic_DNA"/>
</dbReference>
<accession>D7CVN5</accession>
<dbReference type="Proteomes" id="UP000000379">
    <property type="component" value="Chromosome"/>
</dbReference>
<evidence type="ECO:0000313" key="1">
    <source>
        <dbReference type="EMBL" id="ADI15946.1"/>
    </source>
</evidence>
<dbReference type="KEGG" id="tra:Trad_2847"/>
<dbReference type="eggNOG" id="ENOG502ZCKW">
    <property type="taxonomic scope" value="Bacteria"/>
</dbReference>
<gene>
    <name evidence="1" type="ordered locus">Trad_2847</name>
</gene>
<organism evidence="1 2">
    <name type="scientific">Truepera radiovictrix (strain DSM 17093 / CIP 108686 / LMG 22925 / RQ-24)</name>
    <dbReference type="NCBI Taxonomy" id="649638"/>
    <lineage>
        <taxon>Bacteria</taxon>
        <taxon>Thermotogati</taxon>
        <taxon>Deinococcota</taxon>
        <taxon>Deinococci</taxon>
        <taxon>Trueperales</taxon>
        <taxon>Trueperaceae</taxon>
        <taxon>Truepera</taxon>
    </lineage>
</organism>
<dbReference type="HOGENOM" id="CLU_1119736_0_0_0"/>
<evidence type="ECO:0000313" key="2">
    <source>
        <dbReference type="Proteomes" id="UP000000379"/>
    </source>
</evidence>
<dbReference type="AlphaFoldDB" id="D7CVN5"/>
<sequence length="244" mass="25905">MQTLPGRVPETRFSAGQRLRAAQLQAFVGALHRAAERHLGALEPPALVVLAASDWRALLSAPYGWPLTRRTAGGVSVVAPADYPNRLLRRWDAVLLRAASAGRQAPTGVRALMDALVGLEWAHAALYAADLRSRAPWLNEVLAVALWCLALEAAGQGEQRRAVTAWGEVQRAGAPPVGQPTAFVYPRGRAPFDALVWQQGQLAEVGEALAARGWGALRGEVSGSAREAVARAAAAEPALRGWAP</sequence>
<keyword evidence="2" id="KW-1185">Reference proteome</keyword>
<proteinExistence type="predicted"/>
<name>D7CVN5_TRURR</name>
<reference evidence="1 2" key="2">
    <citation type="journal article" date="2011" name="Stand. Genomic Sci.">
        <title>Complete genome sequence of Truepera radiovictrix type strain (RQ-24).</title>
        <authorList>
            <person name="Ivanova N."/>
            <person name="Rohde C."/>
            <person name="Munk C."/>
            <person name="Nolan M."/>
            <person name="Lucas S."/>
            <person name="Del Rio T.G."/>
            <person name="Tice H."/>
            <person name="Deshpande S."/>
            <person name="Cheng J.F."/>
            <person name="Tapia R."/>
            <person name="Han C."/>
            <person name="Goodwin L."/>
            <person name="Pitluck S."/>
            <person name="Liolios K."/>
            <person name="Mavromatis K."/>
            <person name="Mikhailova N."/>
            <person name="Pati A."/>
            <person name="Chen A."/>
            <person name="Palaniappan K."/>
            <person name="Land M."/>
            <person name="Hauser L."/>
            <person name="Chang Y.J."/>
            <person name="Jeffries C.D."/>
            <person name="Brambilla E."/>
            <person name="Rohde M."/>
            <person name="Goker M."/>
            <person name="Tindall B.J."/>
            <person name="Woyke T."/>
            <person name="Bristow J."/>
            <person name="Eisen J.A."/>
            <person name="Markowitz V."/>
            <person name="Hugenholtz P."/>
            <person name="Kyrpides N.C."/>
            <person name="Klenk H.P."/>
            <person name="Lapidus A."/>
        </authorList>
    </citation>
    <scope>NUCLEOTIDE SEQUENCE [LARGE SCALE GENOMIC DNA]</scope>
    <source>
        <strain evidence="2">DSM 17093 / CIP 108686 / LMG 22925 / RQ-24</strain>
    </source>
</reference>
<protein>
    <submittedName>
        <fullName evidence="1">Uncharacterized protein</fullName>
    </submittedName>
</protein>